<gene>
    <name evidence="1" type="ORF">DPMN_019273</name>
</gene>
<comment type="caution">
    <text evidence="1">The sequence shown here is derived from an EMBL/GenBank/DDBJ whole genome shotgun (WGS) entry which is preliminary data.</text>
</comment>
<proteinExistence type="predicted"/>
<dbReference type="EMBL" id="JAIWYP010000001">
    <property type="protein sequence ID" value="KAH3895113.1"/>
    <property type="molecule type" value="Genomic_DNA"/>
</dbReference>
<keyword evidence="2" id="KW-1185">Reference proteome</keyword>
<evidence type="ECO:0000313" key="2">
    <source>
        <dbReference type="Proteomes" id="UP000828390"/>
    </source>
</evidence>
<name>A0A9D4NEQ8_DREPO</name>
<sequence length="69" mass="7847">MCKHYVLRNCYGMELLNNADSLMPEVKWEELGVRGGVLLDWGSSGLDLCRCHTTLYQGWCCSENMGNMN</sequence>
<evidence type="ECO:0000313" key="1">
    <source>
        <dbReference type="EMBL" id="KAH3895113.1"/>
    </source>
</evidence>
<protein>
    <submittedName>
        <fullName evidence="1">Uncharacterized protein</fullName>
    </submittedName>
</protein>
<accession>A0A9D4NEQ8</accession>
<dbReference type="AlphaFoldDB" id="A0A9D4NEQ8"/>
<dbReference type="Proteomes" id="UP000828390">
    <property type="component" value="Unassembled WGS sequence"/>
</dbReference>
<reference evidence="1" key="2">
    <citation type="submission" date="2020-11" db="EMBL/GenBank/DDBJ databases">
        <authorList>
            <person name="McCartney M.A."/>
            <person name="Auch B."/>
            <person name="Kono T."/>
            <person name="Mallez S."/>
            <person name="Becker A."/>
            <person name="Gohl D.M."/>
            <person name="Silverstein K.A.T."/>
            <person name="Koren S."/>
            <person name="Bechman K.B."/>
            <person name="Herman A."/>
            <person name="Abrahante J.E."/>
            <person name="Garbe J."/>
        </authorList>
    </citation>
    <scope>NUCLEOTIDE SEQUENCE</scope>
    <source>
        <strain evidence="1">Duluth1</strain>
        <tissue evidence="1">Whole animal</tissue>
    </source>
</reference>
<reference evidence="1" key="1">
    <citation type="journal article" date="2019" name="bioRxiv">
        <title>The Genome of the Zebra Mussel, Dreissena polymorpha: A Resource for Invasive Species Research.</title>
        <authorList>
            <person name="McCartney M.A."/>
            <person name="Auch B."/>
            <person name="Kono T."/>
            <person name="Mallez S."/>
            <person name="Zhang Y."/>
            <person name="Obille A."/>
            <person name="Becker A."/>
            <person name="Abrahante J.E."/>
            <person name="Garbe J."/>
            <person name="Badalamenti J.P."/>
            <person name="Herman A."/>
            <person name="Mangelson H."/>
            <person name="Liachko I."/>
            <person name="Sullivan S."/>
            <person name="Sone E.D."/>
            <person name="Koren S."/>
            <person name="Silverstein K.A.T."/>
            <person name="Beckman K.B."/>
            <person name="Gohl D.M."/>
        </authorList>
    </citation>
    <scope>NUCLEOTIDE SEQUENCE</scope>
    <source>
        <strain evidence="1">Duluth1</strain>
        <tissue evidence="1">Whole animal</tissue>
    </source>
</reference>
<organism evidence="1 2">
    <name type="scientific">Dreissena polymorpha</name>
    <name type="common">Zebra mussel</name>
    <name type="synonym">Mytilus polymorpha</name>
    <dbReference type="NCBI Taxonomy" id="45954"/>
    <lineage>
        <taxon>Eukaryota</taxon>
        <taxon>Metazoa</taxon>
        <taxon>Spiralia</taxon>
        <taxon>Lophotrochozoa</taxon>
        <taxon>Mollusca</taxon>
        <taxon>Bivalvia</taxon>
        <taxon>Autobranchia</taxon>
        <taxon>Heteroconchia</taxon>
        <taxon>Euheterodonta</taxon>
        <taxon>Imparidentia</taxon>
        <taxon>Neoheterodontei</taxon>
        <taxon>Myida</taxon>
        <taxon>Dreissenoidea</taxon>
        <taxon>Dreissenidae</taxon>
        <taxon>Dreissena</taxon>
    </lineage>
</organism>